<dbReference type="SMART" id="SM00093">
    <property type="entry name" value="SERPIN"/>
    <property type="match status" value="1"/>
</dbReference>
<dbReference type="AlphaFoldDB" id="A0ABD3VAP8"/>
<comment type="caution">
    <text evidence="4">The sequence shown here is derived from an EMBL/GenBank/DDBJ whole genome shotgun (WGS) entry which is preliminary data.</text>
</comment>
<comment type="similarity">
    <text evidence="1">Belongs to the serpin family.</text>
</comment>
<evidence type="ECO:0000259" key="3">
    <source>
        <dbReference type="SMART" id="SM00093"/>
    </source>
</evidence>
<dbReference type="CDD" id="cd00172">
    <property type="entry name" value="serpin"/>
    <property type="match status" value="1"/>
</dbReference>
<protein>
    <recommendedName>
        <fullName evidence="3">Serpin domain-containing protein</fullName>
    </recommendedName>
</protein>
<proteinExistence type="inferred from homology"/>
<dbReference type="InterPro" id="IPR036186">
    <property type="entry name" value="Serpin_sf"/>
</dbReference>
<gene>
    <name evidence="4" type="ORF">ACJMK2_008920</name>
</gene>
<evidence type="ECO:0000256" key="2">
    <source>
        <dbReference type="SAM" id="SignalP"/>
    </source>
</evidence>
<keyword evidence="5" id="KW-1185">Reference proteome</keyword>
<reference evidence="4 5" key="1">
    <citation type="submission" date="2024-11" db="EMBL/GenBank/DDBJ databases">
        <title>Chromosome-level genome assembly of the freshwater bivalve Anodonta woodiana.</title>
        <authorList>
            <person name="Chen X."/>
        </authorList>
    </citation>
    <scope>NUCLEOTIDE SEQUENCE [LARGE SCALE GENOMIC DNA]</scope>
    <source>
        <strain evidence="4">MN2024</strain>
        <tissue evidence="4">Gills</tissue>
    </source>
</reference>
<dbReference type="InterPro" id="IPR023795">
    <property type="entry name" value="Serpin_CS"/>
</dbReference>
<feature type="chain" id="PRO_5044884874" description="Serpin domain-containing protein" evidence="2">
    <location>
        <begin position="32"/>
        <end position="419"/>
    </location>
</feature>
<dbReference type="Gene3D" id="2.30.39.10">
    <property type="entry name" value="Alpha-1-antitrypsin, domain 1"/>
    <property type="match status" value="1"/>
</dbReference>
<dbReference type="EMBL" id="JBJQND010000012">
    <property type="protein sequence ID" value="KAL3858657.1"/>
    <property type="molecule type" value="Genomic_DNA"/>
</dbReference>
<dbReference type="InterPro" id="IPR042178">
    <property type="entry name" value="Serpin_sf_1"/>
</dbReference>
<accession>A0ABD3VAP8</accession>
<feature type="signal peptide" evidence="2">
    <location>
        <begin position="1"/>
        <end position="31"/>
    </location>
</feature>
<keyword evidence="2" id="KW-0732">Signal</keyword>
<dbReference type="InterPro" id="IPR000215">
    <property type="entry name" value="Serpin_fam"/>
</dbReference>
<organism evidence="4 5">
    <name type="scientific">Sinanodonta woodiana</name>
    <name type="common">Chinese pond mussel</name>
    <name type="synonym">Anodonta woodiana</name>
    <dbReference type="NCBI Taxonomy" id="1069815"/>
    <lineage>
        <taxon>Eukaryota</taxon>
        <taxon>Metazoa</taxon>
        <taxon>Spiralia</taxon>
        <taxon>Lophotrochozoa</taxon>
        <taxon>Mollusca</taxon>
        <taxon>Bivalvia</taxon>
        <taxon>Autobranchia</taxon>
        <taxon>Heteroconchia</taxon>
        <taxon>Palaeoheterodonta</taxon>
        <taxon>Unionida</taxon>
        <taxon>Unionoidea</taxon>
        <taxon>Unionidae</taxon>
        <taxon>Unioninae</taxon>
        <taxon>Sinanodonta</taxon>
    </lineage>
</organism>
<evidence type="ECO:0000313" key="5">
    <source>
        <dbReference type="Proteomes" id="UP001634394"/>
    </source>
</evidence>
<dbReference type="InterPro" id="IPR042185">
    <property type="entry name" value="Serpin_sf_2"/>
</dbReference>
<feature type="domain" description="Serpin" evidence="3">
    <location>
        <begin position="46"/>
        <end position="407"/>
    </location>
</feature>
<dbReference type="Pfam" id="PF00079">
    <property type="entry name" value="Serpin"/>
    <property type="match status" value="1"/>
</dbReference>
<evidence type="ECO:0000256" key="1">
    <source>
        <dbReference type="RuleBase" id="RU000411"/>
    </source>
</evidence>
<dbReference type="InterPro" id="IPR023796">
    <property type="entry name" value="Serpin_dom"/>
</dbReference>
<name>A0ABD3VAP8_SINWO</name>
<dbReference type="Proteomes" id="UP001634394">
    <property type="component" value="Unassembled WGS sequence"/>
</dbReference>
<dbReference type="SUPFAM" id="SSF56574">
    <property type="entry name" value="Serpins"/>
    <property type="match status" value="1"/>
</dbReference>
<dbReference type="PROSITE" id="PS00284">
    <property type="entry name" value="SERPIN"/>
    <property type="match status" value="1"/>
</dbReference>
<dbReference type="PANTHER" id="PTHR11461">
    <property type="entry name" value="SERINE PROTEASE INHIBITOR, SERPIN"/>
    <property type="match status" value="1"/>
</dbReference>
<evidence type="ECO:0000313" key="4">
    <source>
        <dbReference type="EMBL" id="KAL3858657.1"/>
    </source>
</evidence>
<sequence length="419" mass="47280">MKSSFFFFGNKGFALPFAIFLLCWMQDLVQARMSSELAISINQFAFDLYQQTGASSVDDVFLSPFSISTVMSMIYLGSMGETSKQMSRTLKTENISEIIHEQFEEYINLINFENANYSLTTANRLYPSTGKEILDEYVTACFKHYKTDVVPADYAEKAADVEKEINAWVEKETKGKIKNLIPSGSLDSLTVLVLVNAIYFKGDWANKFLPENTVVQPFYKIGGEPVKVYMMKSRMGRTLYGENQELDCKALQLPYKGEDLYMLVLLPNKKDGLPALESKLSQTTLKLIQNKMSAGLVEVSLPKFKIEASFELSKALSKLGMPDVFDKTKADLSRMTKQKNVYVSEIFHKAFVEVNEEGTEAAAATDIKIVLFSYTFPHIFHADHPFLFIIMDKRSGVILFIGRLSAPSAVETDQDKDEL</sequence>
<dbReference type="PANTHER" id="PTHR11461:SF372">
    <property type="entry name" value="ACCESSORY GLAND PROTEIN ACP76A-RELATED"/>
    <property type="match status" value="1"/>
</dbReference>
<dbReference type="Gene3D" id="3.30.497.10">
    <property type="entry name" value="Antithrombin, subunit I, domain 2"/>
    <property type="match status" value="1"/>
</dbReference>